<dbReference type="AlphaFoldDB" id="A0A9P7ZI11"/>
<dbReference type="InterPro" id="IPR010730">
    <property type="entry name" value="HET"/>
</dbReference>
<sequence length="839" mass="95957">MSAQQDLSNTEEQYRALPEKLYTHKPLDFDTEEQRFLILHPCAGDKNAEENVVRCSIEVTPLSKAEPFTAVKNSRGYRLIQEVIDVDGESLLVPVAVERFLRNFRHDHEPVRLWIRHICLVESMGEESSRYWTSPFLDRMYELSTEAVDMHIFNTTLLDMGTIQQAFDSRYIQWQKEWHGTVEITPLPKVYPVRVGQKQSLTDPVDRYQYVPLDPVTDEIRLIVLHPSEDEQARVNLHLAHSPAKSDVGYNAISYTWGERQPRADIVVTGQLFSVTKSLEELLRRVRRKQGELVMWIDAICIDQENDAERNRHLPRMAAVYDTATSVLAWLGDSDEHTSEALGFIPKLQSPMLNLNERWEWNIGQPGEYRPEDIARLCAAAYQFLTKPYFHRVWILQEIAWASSPFAVCGVHEGFSFWQMETAARNIQDLLERDPLLARQISEALPEETTAVPEELEFIRKMSYFRFMVSKGKATFSLLRDTVQGRITGDVPGYLETAIMARDFQATDAHDKIFALWNIAQDKQGLDFTMDYADSVAESYVKFTKAWCKQHMSLDMICAAEGDERSSAFYETAPSWCPDWATPSSASSMVRREKMLTRLQIASDILDGKLYWADGGLSRQDLAEPWFSFSGDELLCTGVIVDQLRGWIGADSDTVKDKFAAFFQAVRGYYETESTSPYGDALQALWAMCHGDVPSTWPVRAVEDGFHEAYINKYYKGDRKTARHIFQYVTDISADESSCVLKTVLRGRTLGFTEKGYMCLLPHWIAREGRQRASIAVLAGCSTPVLLDRSEEDGHYRFVGSVFVQGWMEGEWIVDMMGAESAASFWQSKLGEDNIIRIR</sequence>
<dbReference type="OrthoDB" id="2157530at2759"/>
<proteinExistence type="predicted"/>
<organism evidence="2 3">
    <name type="scientific">Emericellopsis atlantica</name>
    <dbReference type="NCBI Taxonomy" id="2614577"/>
    <lineage>
        <taxon>Eukaryota</taxon>
        <taxon>Fungi</taxon>
        <taxon>Dikarya</taxon>
        <taxon>Ascomycota</taxon>
        <taxon>Pezizomycotina</taxon>
        <taxon>Sordariomycetes</taxon>
        <taxon>Hypocreomycetidae</taxon>
        <taxon>Hypocreales</taxon>
        <taxon>Bionectriaceae</taxon>
        <taxon>Emericellopsis</taxon>
    </lineage>
</organism>
<dbReference type="Proteomes" id="UP000887229">
    <property type="component" value="Unassembled WGS sequence"/>
</dbReference>
<reference evidence="2" key="1">
    <citation type="journal article" date="2021" name="IMA Fungus">
        <title>Genomic characterization of three marine fungi, including Emericellopsis atlantica sp. nov. with signatures of a generalist lifestyle and marine biomass degradation.</title>
        <authorList>
            <person name="Hagestad O.C."/>
            <person name="Hou L."/>
            <person name="Andersen J.H."/>
            <person name="Hansen E.H."/>
            <person name="Altermark B."/>
            <person name="Li C."/>
            <person name="Kuhnert E."/>
            <person name="Cox R.J."/>
            <person name="Crous P.W."/>
            <person name="Spatafora J.W."/>
            <person name="Lail K."/>
            <person name="Amirebrahimi M."/>
            <person name="Lipzen A."/>
            <person name="Pangilinan J."/>
            <person name="Andreopoulos W."/>
            <person name="Hayes R.D."/>
            <person name="Ng V."/>
            <person name="Grigoriev I.V."/>
            <person name="Jackson S.A."/>
            <person name="Sutton T.D.S."/>
            <person name="Dobson A.D.W."/>
            <person name="Rama T."/>
        </authorList>
    </citation>
    <scope>NUCLEOTIDE SEQUENCE</scope>
    <source>
        <strain evidence="2">TS7</strain>
    </source>
</reference>
<comment type="caution">
    <text evidence="2">The sequence shown here is derived from an EMBL/GenBank/DDBJ whole genome shotgun (WGS) entry which is preliminary data.</text>
</comment>
<gene>
    <name evidence="2" type="ORF">F5Z01DRAFT_676176</name>
</gene>
<accession>A0A9P7ZI11</accession>
<protein>
    <submittedName>
        <fullName evidence="2">Heterokaryon incompatibility protein-domain-containing protein</fullName>
    </submittedName>
</protein>
<dbReference type="GeneID" id="70296126"/>
<feature type="domain" description="Heterokaryon incompatibility" evidence="1">
    <location>
        <begin position="250"/>
        <end position="398"/>
    </location>
</feature>
<name>A0A9P7ZI11_9HYPO</name>
<keyword evidence="3" id="KW-1185">Reference proteome</keyword>
<evidence type="ECO:0000313" key="3">
    <source>
        <dbReference type="Proteomes" id="UP000887229"/>
    </source>
</evidence>
<dbReference type="EMBL" id="MU251263">
    <property type="protein sequence ID" value="KAG9252296.1"/>
    <property type="molecule type" value="Genomic_DNA"/>
</dbReference>
<dbReference type="InterPro" id="IPR052895">
    <property type="entry name" value="HetReg/Transcr_Mod"/>
</dbReference>
<dbReference type="PANTHER" id="PTHR24148:SF64">
    <property type="entry name" value="HETEROKARYON INCOMPATIBILITY DOMAIN-CONTAINING PROTEIN"/>
    <property type="match status" value="1"/>
</dbReference>
<dbReference type="RefSeq" id="XP_046116220.1">
    <property type="nucleotide sequence ID" value="XM_046265223.1"/>
</dbReference>
<evidence type="ECO:0000259" key="1">
    <source>
        <dbReference type="Pfam" id="PF06985"/>
    </source>
</evidence>
<dbReference type="Pfam" id="PF06985">
    <property type="entry name" value="HET"/>
    <property type="match status" value="1"/>
</dbReference>
<evidence type="ECO:0000313" key="2">
    <source>
        <dbReference type="EMBL" id="KAG9252296.1"/>
    </source>
</evidence>
<dbReference type="Pfam" id="PF26639">
    <property type="entry name" value="Het-6_barrel"/>
    <property type="match status" value="1"/>
</dbReference>
<dbReference type="PANTHER" id="PTHR24148">
    <property type="entry name" value="ANKYRIN REPEAT DOMAIN-CONTAINING PROTEIN 39 HOMOLOG-RELATED"/>
    <property type="match status" value="1"/>
</dbReference>